<name>A0ACA9QGI0_9GLOM</name>
<reference evidence="1" key="1">
    <citation type="submission" date="2021-06" db="EMBL/GenBank/DDBJ databases">
        <authorList>
            <person name="Kallberg Y."/>
            <person name="Tangrot J."/>
            <person name="Rosling A."/>
        </authorList>
    </citation>
    <scope>NUCLEOTIDE SEQUENCE</scope>
    <source>
        <strain evidence="1">CL356</strain>
    </source>
</reference>
<accession>A0ACA9QGI0</accession>
<organism evidence="1 2">
    <name type="scientific">Acaulospora colombiana</name>
    <dbReference type="NCBI Taxonomy" id="27376"/>
    <lineage>
        <taxon>Eukaryota</taxon>
        <taxon>Fungi</taxon>
        <taxon>Fungi incertae sedis</taxon>
        <taxon>Mucoromycota</taxon>
        <taxon>Glomeromycotina</taxon>
        <taxon>Glomeromycetes</taxon>
        <taxon>Diversisporales</taxon>
        <taxon>Acaulosporaceae</taxon>
        <taxon>Acaulospora</taxon>
    </lineage>
</organism>
<evidence type="ECO:0000313" key="2">
    <source>
        <dbReference type="Proteomes" id="UP000789525"/>
    </source>
</evidence>
<evidence type="ECO:0000313" key="1">
    <source>
        <dbReference type="EMBL" id="CAG8751809.1"/>
    </source>
</evidence>
<proteinExistence type="predicted"/>
<gene>
    <name evidence="1" type="ORF">ACOLOM_LOCUS12729</name>
</gene>
<sequence>MRIYGKVAFRLGNDLRVSGGNARNQVCSNLHLNPSQLQGFFAPTFTNRKPFATWKFNDRRDNNRLPRDRHRSRRGFDYELDNGRCKFKEKEDVSYKIWRAQKNDDYPHGEKYEETGGEINDGVRKGFSRSIYDSESFEKEAYERYQREEDIEP</sequence>
<dbReference type="EMBL" id="CAJVPT010053575">
    <property type="protein sequence ID" value="CAG8751809.1"/>
    <property type="molecule type" value="Genomic_DNA"/>
</dbReference>
<dbReference type="Proteomes" id="UP000789525">
    <property type="component" value="Unassembled WGS sequence"/>
</dbReference>
<protein>
    <submittedName>
        <fullName evidence="1">3607_t:CDS:1</fullName>
    </submittedName>
</protein>
<comment type="caution">
    <text evidence="1">The sequence shown here is derived from an EMBL/GenBank/DDBJ whole genome shotgun (WGS) entry which is preliminary data.</text>
</comment>
<feature type="non-terminal residue" evidence="1">
    <location>
        <position position="153"/>
    </location>
</feature>
<keyword evidence="2" id="KW-1185">Reference proteome</keyword>